<evidence type="ECO:0000313" key="2">
    <source>
        <dbReference type="Proteomes" id="UP000269019"/>
    </source>
</evidence>
<dbReference type="KEGG" id="ccho:CCHOA_04885"/>
<evidence type="ECO:0000313" key="1">
    <source>
        <dbReference type="EMBL" id="AZA13385.1"/>
    </source>
</evidence>
<sequence>MLSLIVEDSYCVFPSQKETGVAAVLLWRSAVKGLVGSRLTRWRCWGGLQERCVKRCCGKAKG</sequence>
<organism evidence="1 2">
    <name type="scientific">Corynebacterium choanae</name>
    <dbReference type="NCBI Taxonomy" id="1862358"/>
    <lineage>
        <taxon>Bacteria</taxon>
        <taxon>Bacillati</taxon>
        <taxon>Actinomycetota</taxon>
        <taxon>Actinomycetes</taxon>
        <taxon>Mycobacteriales</taxon>
        <taxon>Corynebacteriaceae</taxon>
        <taxon>Corynebacterium</taxon>
    </lineage>
</organism>
<accession>A0A3G6J5L9</accession>
<dbReference type="AlphaFoldDB" id="A0A3G6J5L9"/>
<protein>
    <submittedName>
        <fullName evidence="1">Uncharacterized protein</fullName>
    </submittedName>
</protein>
<dbReference type="EMBL" id="CP033896">
    <property type="protein sequence ID" value="AZA13385.1"/>
    <property type="molecule type" value="Genomic_DNA"/>
</dbReference>
<reference evidence="1 2" key="1">
    <citation type="submission" date="2018-11" db="EMBL/GenBank/DDBJ databases">
        <authorList>
            <person name="Kleinhagauer T."/>
            <person name="Glaeser S.P."/>
            <person name="Spergser J."/>
            <person name="Ruckert C."/>
            <person name="Kaempfer P."/>
            <person name="Busse H.-J."/>
        </authorList>
    </citation>
    <scope>NUCLEOTIDE SEQUENCE [LARGE SCALE GENOMIC DNA]</scope>
    <source>
        <strain evidence="1 2">200CH</strain>
    </source>
</reference>
<name>A0A3G6J5L9_9CORY</name>
<proteinExistence type="predicted"/>
<dbReference type="Proteomes" id="UP000269019">
    <property type="component" value="Chromosome"/>
</dbReference>
<gene>
    <name evidence="1" type="ORF">CCHOA_04885</name>
</gene>
<keyword evidence="2" id="KW-1185">Reference proteome</keyword>